<evidence type="ECO:0000256" key="1">
    <source>
        <dbReference type="SAM" id="MobiDB-lite"/>
    </source>
</evidence>
<dbReference type="InterPro" id="IPR027275">
    <property type="entry name" value="PRC-brl_dom"/>
</dbReference>
<proteinExistence type="predicted"/>
<feature type="domain" description="PRC-barrel" evidence="2">
    <location>
        <begin position="19"/>
        <end position="88"/>
    </location>
</feature>
<name>A0A3B1CKQ2_9ZZZZ</name>
<feature type="compositionally biased region" description="Low complexity" evidence="1">
    <location>
        <begin position="136"/>
        <end position="153"/>
    </location>
</feature>
<evidence type="ECO:0000313" key="3">
    <source>
        <dbReference type="EMBL" id="VAX24564.1"/>
    </source>
</evidence>
<dbReference type="SUPFAM" id="SSF50346">
    <property type="entry name" value="PRC-barrel domain"/>
    <property type="match status" value="1"/>
</dbReference>
<gene>
    <name evidence="3" type="ORF">MNBD_NITROSPINAE04-708</name>
</gene>
<evidence type="ECO:0000259" key="2">
    <source>
        <dbReference type="Pfam" id="PF05239"/>
    </source>
</evidence>
<dbReference type="Gene3D" id="3.90.50.10">
    <property type="entry name" value="Photosynthetic Reaction Center, subunit H, domain 2"/>
    <property type="match status" value="1"/>
</dbReference>
<sequence length="162" mass="18109">MGLVTASGVNFDLPHHNMVIGYYIYDNMDKDIADIRDLLIDKETRQPRYAIIEIGGLLSIKGKVVLIPWSALVKGAMSRMDINIPEEQIMAAPTPLDPLAPTRAEEEFIHSYFNTEPYWESEEEEETARRKEVSDSADAPQATTPADDAPITDLTLDSSKND</sequence>
<dbReference type="GO" id="GO:0019684">
    <property type="term" value="P:photosynthesis, light reaction"/>
    <property type="evidence" value="ECO:0007669"/>
    <property type="project" value="InterPro"/>
</dbReference>
<dbReference type="AlphaFoldDB" id="A0A3B1CKQ2"/>
<protein>
    <recommendedName>
        <fullName evidence="2">PRC-barrel domain-containing protein</fullName>
    </recommendedName>
</protein>
<dbReference type="GO" id="GO:0030077">
    <property type="term" value="C:plasma membrane light-harvesting complex"/>
    <property type="evidence" value="ECO:0007669"/>
    <property type="project" value="InterPro"/>
</dbReference>
<accession>A0A3B1CKQ2</accession>
<reference evidence="3" key="1">
    <citation type="submission" date="2018-06" db="EMBL/GenBank/DDBJ databases">
        <authorList>
            <person name="Zhirakovskaya E."/>
        </authorList>
    </citation>
    <scope>NUCLEOTIDE SEQUENCE</scope>
</reference>
<feature type="region of interest" description="Disordered" evidence="1">
    <location>
        <begin position="114"/>
        <end position="162"/>
    </location>
</feature>
<organism evidence="3">
    <name type="scientific">hydrothermal vent metagenome</name>
    <dbReference type="NCBI Taxonomy" id="652676"/>
    <lineage>
        <taxon>unclassified sequences</taxon>
        <taxon>metagenomes</taxon>
        <taxon>ecological metagenomes</taxon>
    </lineage>
</organism>
<dbReference type="PANTHER" id="PTHR36505:SF1">
    <property type="entry name" value="BLR1072 PROTEIN"/>
    <property type="match status" value="1"/>
</dbReference>
<dbReference type="Pfam" id="PF05239">
    <property type="entry name" value="PRC"/>
    <property type="match status" value="1"/>
</dbReference>
<dbReference type="PANTHER" id="PTHR36505">
    <property type="entry name" value="BLR1072 PROTEIN"/>
    <property type="match status" value="1"/>
</dbReference>
<dbReference type="InterPro" id="IPR011033">
    <property type="entry name" value="PRC_barrel-like_sf"/>
</dbReference>
<dbReference type="EMBL" id="UOGA01000275">
    <property type="protein sequence ID" value="VAX24564.1"/>
    <property type="molecule type" value="Genomic_DNA"/>
</dbReference>
<dbReference type="InterPro" id="IPR014747">
    <property type="entry name" value="Bac_photo_RC_H_C"/>
</dbReference>